<dbReference type="GO" id="GO:0009749">
    <property type="term" value="P:response to glucose"/>
    <property type="evidence" value="ECO:0007669"/>
    <property type="project" value="InterPro"/>
</dbReference>
<dbReference type="GO" id="GO:0038192">
    <property type="term" value="P:gastric inhibitory peptide signaling pathway"/>
    <property type="evidence" value="ECO:0007669"/>
    <property type="project" value="Ensembl"/>
</dbReference>
<dbReference type="PANTHER" id="PTHR15211">
    <property type="entry name" value="GLUCOSE-DEPENDENT INSULINOTROPIC POLYPEPTIDE"/>
    <property type="match status" value="1"/>
</dbReference>
<dbReference type="OMA" id="GHSSWKH"/>
<dbReference type="GeneTree" id="ENSGT00390000005121"/>
<keyword evidence="1" id="KW-0372">Hormone</keyword>
<feature type="region of interest" description="Disordered" evidence="2">
    <location>
        <begin position="46"/>
        <end position="69"/>
    </location>
</feature>
<sequence>MVAMKTFTPMLLSLFLAVGLGEKKEGHSSWKHNITQREAEALELASQANRKEEEAVEPQRSPPKNPSNEDLLRDLLIQELLACLVDQTNLCRL</sequence>
<dbReference type="GO" id="GO:0005179">
    <property type="term" value="F:hormone activity"/>
    <property type="evidence" value="ECO:0007669"/>
    <property type="project" value="UniProtKB-KW"/>
</dbReference>
<evidence type="ECO:0000256" key="3">
    <source>
        <dbReference type="SAM" id="SignalP"/>
    </source>
</evidence>
<dbReference type="GO" id="GO:0007189">
    <property type="term" value="P:adenylate cyclase-activating G protein-coupled receptor signaling pathway"/>
    <property type="evidence" value="ECO:0007669"/>
    <property type="project" value="Ensembl"/>
</dbReference>
<evidence type="ECO:0000313" key="4">
    <source>
        <dbReference type="Ensembl" id="ENSANAP00000024927.1"/>
    </source>
</evidence>
<feature type="signal peptide" evidence="3">
    <location>
        <begin position="1"/>
        <end position="21"/>
    </location>
</feature>
<proteinExistence type="predicted"/>
<organism evidence="4 5">
    <name type="scientific">Aotus nancymaae</name>
    <name type="common">Ma's night monkey</name>
    <dbReference type="NCBI Taxonomy" id="37293"/>
    <lineage>
        <taxon>Eukaryota</taxon>
        <taxon>Metazoa</taxon>
        <taxon>Chordata</taxon>
        <taxon>Craniata</taxon>
        <taxon>Vertebrata</taxon>
        <taxon>Euteleostomi</taxon>
        <taxon>Mammalia</taxon>
        <taxon>Eutheria</taxon>
        <taxon>Euarchontoglires</taxon>
        <taxon>Primates</taxon>
        <taxon>Haplorrhini</taxon>
        <taxon>Platyrrhini</taxon>
        <taxon>Aotidae</taxon>
        <taxon>Aotus</taxon>
    </lineage>
</organism>
<name>A0A2K5DVI5_AOTNA</name>
<evidence type="ECO:0000313" key="5">
    <source>
        <dbReference type="Proteomes" id="UP000233020"/>
    </source>
</evidence>
<dbReference type="AlphaFoldDB" id="A0A2K5DVI5"/>
<dbReference type="Proteomes" id="UP000233020">
    <property type="component" value="Unplaced"/>
</dbReference>
<dbReference type="GO" id="GO:0042304">
    <property type="term" value="P:regulation of fatty acid biosynthetic process"/>
    <property type="evidence" value="ECO:0007669"/>
    <property type="project" value="InterPro"/>
</dbReference>
<dbReference type="GO" id="GO:0005615">
    <property type="term" value="C:extracellular space"/>
    <property type="evidence" value="ECO:0007669"/>
    <property type="project" value="TreeGrafter"/>
</dbReference>
<reference evidence="4" key="2">
    <citation type="submission" date="2025-09" db="UniProtKB">
        <authorList>
            <consortium name="Ensembl"/>
        </authorList>
    </citation>
    <scope>IDENTIFICATION</scope>
</reference>
<dbReference type="Ensembl" id="ENSANAT00000042847.1">
    <property type="protein sequence ID" value="ENSANAP00000024927.1"/>
    <property type="gene ID" value="ENSANAG00000030188.1"/>
</dbReference>
<dbReference type="GO" id="GO:0031767">
    <property type="term" value="F:gastric inhibitory polypeptide receptor binding"/>
    <property type="evidence" value="ECO:0007669"/>
    <property type="project" value="Ensembl"/>
</dbReference>
<keyword evidence="5" id="KW-1185">Reference proteome</keyword>
<dbReference type="STRING" id="37293.ENSANAP00000024927"/>
<accession>A0A2K5DVI5</accession>
<dbReference type="GO" id="GO:0031769">
    <property type="term" value="F:glucagon receptor binding"/>
    <property type="evidence" value="ECO:0007669"/>
    <property type="project" value="TreeGrafter"/>
</dbReference>
<keyword evidence="3" id="KW-0732">Signal</keyword>
<dbReference type="GO" id="GO:0050796">
    <property type="term" value="P:regulation of insulin secretion"/>
    <property type="evidence" value="ECO:0007669"/>
    <property type="project" value="InterPro"/>
</dbReference>
<feature type="chain" id="PRO_5014373689" evidence="3">
    <location>
        <begin position="22"/>
        <end position="93"/>
    </location>
</feature>
<evidence type="ECO:0000256" key="1">
    <source>
        <dbReference type="ARBA" id="ARBA00022702"/>
    </source>
</evidence>
<dbReference type="PANTHER" id="PTHR15211:SF0">
    <property type="entry name" value="GASTRIC INHIBITORY POLYPEPTIDE"/>
    <property type="match status" value="1"/>
</dbReference>
<protein>
    <submittedName>
        <fullName evidence="4">Gastric inhibitory polypeptide</fullName>
    </submittedName>
</protein>
<dbReference type="GO" id="GO:0042594">
    <property type="term" value="P:response to starvation"/>
    <property type="evidence" value="ECO:0007669"/>
    <property type="project" value="TreeGrafter"/>
</dbReference>
<dbReference type="InterPro" id="IPR039078">
    <property type="entry name" value="GIP"/>
</dbReference>
<gene>
    <name evidence="4" type="primary">GIP</name>
</gene>
<reference evidence="4" key="1">
    <citation type="submission" date="2025-08" db="UniProtKB">
        <authorList>
            <consortium name="Ensembl"/>
        </authorList>
    </citation>
    <scope>IDENTIFICATION</scope>
</reference>
<evidence type="ECO:0000256" key="2">
    <source>
        <dbReference type="SAM" id="MobiDB-lite"/>
    </source>
</evidence>